<feature type="binding site" evidence="5">
    <location>
        <position position="112"/>
    </location>
    <ligand>
        <name>Zn(2+)</name>
        <dbReference type="ChEBI" id="CHEBI:29105"/>
    </ligand>
</feature>
<dbReference type="InterPro" id="IPR038445">
    <property type="entry name" value="NCDase_C_sf"/>
</dbReference>
<dbReference type="GO" id="GO:0046512">
    <property type="term" value="P:sphingosine biosynthetic process"/>
    <property type="evidence" value="ECO:0007669"/>
    <property type="project" value="TreeGrafter"/>
</dbReference>
<dbReference type="EMBL" id="JAZDUA010000008">
    <property type="protein sequence ID" value="KAK7873867.1"/>
    <property type="molecule type" value="Genomic_DNA"/>
</dbReference>
<evidence type="ECO:0000256" key="1">
    <source>
        <dbReference type="ARBA" id="ARBA00009835"/>
    </source>
</evidence>
<keyword evidence="4 6" id="KW-0378">Hydrolase</keyword>
<dbReference type="GO" id="GO:0016020">
    <property type="term" value="C:membrane"/>
    <property type="evidence" value="ECO:0007669"/>
    <property type="project" value="GOC"/>
</dbReference>
<keyword evidence="7" id="KW-0732">Signal</keyword>
<evidence type="ECO:0000256" key="2">
    <source>
        <dbReference type="ARBA" id="ARBA00011891"/>
    </source>
</evidence>
<dbReference type="InterPro" id="IPR031329">
    <property type="entry name" value="NEUT/ALK_ceramidase_N"/>
</dbReference>
<feature type="signal peptide" evidence="7">
    <location>
        <begin position="1"/>
        <end position="20"/>
    </location>
</feature>
<evidence type="ECO:0000256" key="7">
    <source>
        <dbReference type="SAM" id="SignalP"/>
    </source>
</evidence>
<dbReference type="PANTHER" id="PTHR12670:SF1">
    <property type="entry name" value="NEUTRAL CERAMIDASE"/>
    <property type="match status" value="1"/>
</dbReference>
<dbReference type="GO" id="GO:0005576">
    <property type="term" value="C:extracellular region"/>
    <property type="evidence" value="ECO:0007669"/>
    <property type="project" value="TreeGrafter"/>
</dbReference>
<evidence type="ECO:0000256" key="4">
    <source>
        <dbReference type="ARBA" id="ARBA00022801"/>
    </source>
</evidence>
<comment type="catalytic activity">
    <reaction evidence="6">
        <text>an N-acylsphing-4-enine + H2O = sphing-4-enine + a fatty acid</text>
        <dbReference type="Rhea" id="RHEA:20856"/>
        <dbReference type="ChEBI" id="CHEBI:15377"/>
        <dbReference type="ChEBI" id="CHEBI:28868"/>
        <dbReference type="ChEBI" id="CHEBI:52639"/>
        <dbReference type="ChEBI" id="CHEBI:57756"/>
        <dbReference type="EC" id="3.5.1.23"/>
    </reaction>
</comment>
<dbReference type="EC" id="3.5.1.23" evidence="2 6"/>
<dbReference type="GO" id="GO:0042759">
    <property type="term" value="P:long-chain fatty acid biosynthetic process"/>
    <property type="evidence" value="ECO:0007669"/>
    <property type="project" value="TreeGrafter"/>
</dbReference>
<dbReference type="Pfam" id="PF04734">
    <property type="entry name" value="Ceramidase_alk"/>
    <property type="match status" value="1"/>
</dbReference>
<keyword evidence="5" id="KW-0479">Metal-binding</keyword>
<comment type="caution">
    <text evidence="10">The sequence shown here is derived from an EMBL/GenBank/DDBJ whole genome shotgun (WGS) entry which is preliminary data.</text>
</comment>
<comment type="similarity">
    <text evidence="1 6">Belongs to the neutral ceramidase family.</text>
</comment>
<dbReference type="InterPro" id="IPR031331">
    <property type="entry name" value="NEUT/ALK_ceramidase_C"/>
</dbReference>
<feature type="binding site" evidence="5">
    <location>
        <position position="462"/>
    </location>
    <ligand>
        <name>Zn(2+)</name>
        <dbReference type="ChEBI" id="CHEBI:29105"/>
    </ligand>
</feature>
<dbReference type="Proteomes" id="UP001378592">
    <property type="component" value="Unassembled WGS sequence"/>
</dbReference>
<keyword evidence="6" id="KW-0443">Lipid metabolism</keyword>
<dbReference type="GO" id="GO:0046514">
    <property type="term" value="P:ceramide catabolic process"/>
    <property type="evidence" value="ECO:0007669"/>
    <property type="project" value="InterPro"/>
</dbReference>
<feature type="chain" id="PRO_5042905168" description="Neutral ceramidase" evidence="7">
    <location>
        <begin position="21"/>
        <end position="713"/>
    </location>
</feature>
<evidence type="ECO:0000313" key="10">
    <source>
        <dbReference type="EMBL" id="KAK7873867.1"/>
    </source>
</evidence>
<organism evidence="10 11">
    <name type="scientific">Gryllus longicercus</name>
    <dbReference type="NCBI Taxonomy" id="2509291"/>
    <lineage>
        <taxon>Eukaryota</taxon>
        <taxon>Metazoa</taxon>
        <taxon>Ecdysozoa</taxon>
        <taxon>Arthropoda</taxon>
        <taxon>Hexapoda</taxon>
        <taxon>Insecta</taxon>
        <taxon>Pterygota</taxon>
        <taxon>Neoptera</taxon>
        <taxon>Polyneoptera</taxon>
        <taxon>Orthoptera</taxon>
        <taxon>Ensifera</taxon>
        <taxon>Gryllidea</taxon>
        <taxon>Grylloidea</taxon>
        <taxon>Gryllidae</taxon>
        <taxon>Gryllinae</taxon>
        <taxon>Gryllus</taxon>
    </lineage>
</organism>
<proteinExistence type="inferred from homology"/>
<evidence type="ECO:0000259" key="9">
    <source>
        <dbReference type="Pfam" id="PF17048"/>
    </source>
</evidence>
<name>A0AAN9ZHD1_9ORTH</name>
<keyword evidence="6" id="KW-0746">Sphingolipid metabolism</keyword>
<comment type="cofactor">
    <cofactor evidence="5">
        <name>Zn(2+)</name>
        <dbReference type="ChEBI" id="CHEBI:29105"/>
    </cofactor>
    <text evidence="5">Binds 1 zinc ion per subunit.</text>
</comment>
<evidence type="ECO:0000256" key="3">
    <source>
        <dbReference type="ARBA" id="ARBA00019235"/>
    </source>
</evidence>
<keyword evidence="11" id="KW-1185">Reference proteome</keyword>
<gene>
    <name evidence="10" type="ORF">R5R35_005730</name>
</gene>
<dbReference type="AlphaFoldDB" id="A0AAN9ZHD1"/>
<reference evidence="10 11" key="1">
    <citation type="submission" date="2024-03" db="EMBL/GenBank/DDBJ databases">
        <title>The genome assembly and annotation of the cricket Gryllus longicercus Weissman &amp; Gray.</title>
        <authorList>
            <person name="Szrajer S."/>
            <person name="Gray D."/>
            <person name="Ylla G."/>
        </authorList>
    </citation>
    <scope>NUCLEOTIDE SEQUENCE [LARGE SCALE GENOMIC DNA]</scope>
    <source>
        <strain evidence="10">DAG 2021-001</strain>
        <tissue evidence="10">Whole body minus gut</tissue>
    </source>
</reference>
<keyword evidence="5" id="KW-0862">Zinc</keyword>
<sequence>MARALILASVLLTLFAVAVADYNVGVGIADVTGPPTEITFMGYAQMRQRGRGLHLRQFSRAFIVDDGKARFVFVSVDCGMIGNGLRSEVVEALRARYGDLYTERNVMISGTHTHSGPGGFLQDILFDLSTLGFVKDTFEALVGGIALSIHRAHQSMQKGRVFVVSGELRDVSKNRSPTAYMNNPESERRKYKDNVDKTMVQMRFVTTDNNPLGAINWYAVHATSMNNTNTLVSSDNLGYAAIVMEKRMNGRAHPGKGAFVAAFASSNEGDVTPNTQTPRCQLSGRPCDVHTSACPTRRDQCVASGPGRDMFDSTRIIGMRLADKAWELWGSTSAVEMKGPVGFAHQFVDMPTQRATYYDEKTRSTKTVRGCLPAMGYSFAAGTTDGPGSFSFRQGTTSDNPLWNAIRDLLAEPTPDDIECHGAKPILLQTGSMTFPFEWQPRIVSTQLGQVGELVMACVPGEFTTMSGRRMRIAVRDALVALGAPESTQVVIAGLCNTYSDYITTPEEYEVQRYEGASTIFGPHTLTLYLAQYRRLAEYMARGEHNDPGPQPPELMNDVLSLQTPVVYDSPKWGHKFGDVLLQPPEVVRAGDLVTATFVAGNPRNDVRHGMTYLTVERLENNRWVIEATDAYWETKFKWERTSTILGTSEATVLWEVGPNTPPGTYRIRHFGNYKYIFGGVFEYIGVTQNFTVATASPSPYSYGSGRRVRALT</sequence>
<protein>
    <recommendedName>
        <fullName evidence="3 6">Neutral ceramidase</fullName>
        <ecNumber evidence="2 6">3.5.1.23</ecNumber>
    </recommendedName>
</protein>
<dbReference type="GO" id="GO:0046872">
    <property type="term" value="F:metal ion binding"/>
    <property type="evidence" value="ECO:0007669"/>
    <property type="project" value="UniProtKB-KW"/>
</dbReference>
<dbReference type="InterPro" id="IPR006823">
    <property type="entry name" value="Ceramidase_alk"/>
</dbReference>
<evidence type="ECO:0000313" key="11">
    <source>
        <dbReference type="Proteomes" id="UP001378592"/>
    </source>
</evidence>
<accession>A0AAN9ZHD1</accession>
<evidence type="ECO:0000256" key="5">
    <source>
        <dbReference type="PIRSR" id="PIRSR606823-2"/>
    </source>
</evidence>
<dbReference type="GO" id="GO:0017040">
    <property type="term" value="F:N-acylsphingosine amidohydrolase activity"/>
    <property type="evidence" value="ECO:0007669"/>
    <property type="project" value="UniProtKB-UniRule"/>
</dbReference>
<feature type="binding site" evidence="5">
    <location>
        <position position="221"/>
    </location>
    <ligand>
        <name>Zn(2+)</name>
        <dbReference type="ChEBI" id="CHEBI:29105"/>
    </ligand>
</feature>
<dbReference type="Gene3D" id="2.60.40.2300">
    <property type="entry name" value="Neutral/alkaline non-lysosomal ceramidase, C-terminal domain"/>
    <property type="match status" value="1"/>
</dbReference>
<feature type="binding site" evidence="5">
    <location>
        <position position="502"/>
    </location>
    <ligand>
        <name>Zn(2+)</name>
        <dbReference type="ChEBI" id="CHEBI:29105"/>
    </ligand>
</feature>
<dbReference type="Pfam" id="PF17048">
    <property type="entry name" value="Ceramidse_alk_C"/>
    <property type="match status" value="1"/>
</dbReference>
<evidence type="ECO:0000259" key="8">
    <source>
        <dbReference type="Pfam" id="PF04734"/>
    </source>
</evidence>
<evidence type="ECO:0000256" key="6">
    <source>
        <dbReference type="RuleBase" id="RU366019"/>
    </source>
</evidence>
<feature type="domain" description="Neutral/alkaline non-lysosomal ceramidase N-terminal" evidence="8">
    <location>
        <begin position="22"/>
        <end position="530"/>
    </location>
</feature>
<dbReference type="PANTHER" id="PTHR12670">
    <property type="entry name" value="CERAMIDASE"/>
    <property type="match status" value="1"/>
</dbReference>
<feature type="domain" description="Neutral/alkaline non-lysosomal ceramidase C-terminal" evidence="9">
    <location>
        <begin position="533"/>
        <end position="693"/>
    </location>
</feature>